<feature type="compositionally biased region" description="Polar residues" evidence="1">
    <location>
        <begin position="14"/>
        <end position="23"/>
    </location>
</feature>
<name>A0A9P6D999_PLEER</name>
<accession>A0A9P6D999</accession>
<evidence type="ECO:0000256" key="1">
    <source>
        <dbReference type="SAM" id="MobiDB-lite"/>
    </source>
</evidence>
<feature type="region of interest" description="Disordered" evidence="1">
    <location>
        <begin position="1"/>
        <end position="239"/>
    </location>
</feature>
<comment type="caution">
    <text evidence="3">The sequence shown here is derived from an EMBL/GenBank/DDBJ whole genome shotgun (WGS) entry which is preliminary data.</text>
</comment>
<dbReference type="Proteomes" id="UP000807025">
    <property type="component" value="Unassembled WGS sequence"/>
</dbReference>
<feature type="compositionally biased region" description="Basic and acidic residues" evidence="1">
    <location>
        <begin position="128"/>
        <end position="137"/>
    </location>
</feature>
<proteinExistence type="predicted"/>
<feature type="transmembrane region" description="Helical" evidence="2">
    <location>
        <begin position="719"/>
        <end position="742"/>
    </location>
</feature>
<feature type="region of interest" description="Disordered" evidence="1">
    <location>
        <begin position="281"/>
        <end position="300"/>
    </location>
</feature>
<organism evidence="3 4">
    <name type="scientific">Pleurotus eryngii</name>
    <name type="common">Boletus of the steppes</name>
    <dbReference type="NCBI Taxonomy" id="5323"/>
    <lineage>
        <taxon>Eukaryota</taxon>
        <taxon>Fungi</taxon>
        <taxon>Dikarya</taxon>
        <taxon>Basidiomycota</taxon>
        <taxon>Agaricomycotina</taxon>
        <taxon>Agaricomycetes</taxon>
        <taxon>Agaricomycetidae</taxon>
        <taxon>Agaricales</taxon>
        <taxon>Pleurotineae</taxon>
        <taxon>Pleurotaceae</taxon>
        <taxon>Pleurotus</taxon>
    </lineage>
</organism>
<keyword evidence="2" id="KW-0812">Transmembrane</keyword>
<feature type="compositionally biased region" description="Acidic residues" evidence="1">
    <location>
        <begin position="186"/>
        <end position="207"/>
    </location>
</feature>
<dbReference type="AlphaFoldDB" id="A0A9P6D999"/>
<dbReference type="EMBL" id="MU154776">
    <property type="protein sequence ID" value="KAF9487448.1"/>
    <property type="molecule type" value="Genomic_DNA"/>
</dbReference>
<feature type="compositionally biased region" description="Basic and acidic residues" evidence="1">
    <location>
        <begin position="172"/>
        <end position="182"/>
    </location>
</feature>
<dbReference type="OrthoDB" id="3067694at2759"/>
<evidence type="ECO:0000256" key="2">
    <source>
        <dbReference type="SAM" id="Phobius"/>
    </source>
</evidence>
<gene>
    <name evidence="3" type="ORF">BDN71DRAFT_1499911</name>
</gene>
<reference evidence="3" key="1">
    <citation type="submission" date="2020-11" db="EMBL/GenBank/DDBJ databases">
        <authorList>
            <consortium name="DOE Joint Genome Institute"/>
            <person name="Ahrendt S."/>
            <person name="Riley R."/>
            <person name="Andreopoulos W."/>
            <person name="Labutti K."/>
            <person name="Pangilinan J."/>
            <person name="Ruiz-Duenas F.J."/>
            <person name="Barrasa J.M."/>
            <person name="Sanchez-Garcia M."/>
            <person name="Camarero S."/>
            <person name="Miyauchi S."/>
            <person name="Serrano A."/>
            <person name="Linde D."/>
            <person name="Babiker R."/>
            <person name="Drula E."/>
            <person name="Ayuso-Fernandez I."/>
            <person name="Pacheco R."/>
            <person name="Padilla G."/>
            <person name="Ferreira P."/>
            <person name="Barriuso J."/>
            <person name="Kellner H."/>
            <person name="Castanera R."/>
            <person name="Alfaro M."/>
            <person name="Ramirez L."/>
            <person name="Pisabarro A.G."/>
            <person name="Kuo A."/>
            <person name="Tritt A."/>
            <person name="Lipzen A."/>
            <person name="He G."/>
            <person name="Yan M."/>
            <person name="Ng V."/>
            <person name="Cullen D."/>
            <person name="Martin F."/>
            <person name="Rosso M.-N."/>
            <person name="Henrissat B."/>
            <person name="Hibbett D."/>
            <person name="Martinez A.T."/>
            <person name="Grigoriev I.V."/>
        </authorList>
    </citation>
    <scope>NUCLEOTIDE SEQUENCE</scope>
    <source>
        <strain evidence="3">ATCC 90797</strain>
    </source>
</reference>
<evidence type="ECO:0000313" key="3">
    <source>
        <dbReference type="EMBL" id="KAF9487448.1"/>
    </source>
</evidence>
<feature type="compositionally biased region" description="Low complexity" evidence="1">
    <location>
        <begin position="81"/>
        <end position="90"/>
    </location>
</feature>
<evidence type="ECO:0000313" key="4">
    <source>
        <dbReference type="Proteomes" id="UP000807025"/>
    </source>
</evidence>
<sequence>MASKTKPSDLKAVSSHNPTSPSSPGKRRRVKCASPPVADADVIEKERPSKRVRVPSRAAVESRESEATQNKASKRRRASTSRKPPSAASKKNLRSPASAKGTSQKGDVDKIPASTSKPAPAARHGRTSKKEVAATREEDVEDLGSLTSESRDDGDIVQSNKATSDVAEVEEEHGLTDNDDHTSGGSDEEDGTDDVDDADFIDDEEDISAWSTSEDIGGDGGELDEEPANPGSDDEKFEGDSLFEELTTQDVAEVAAIEEHQPKAEVKKISNAAKAAKARREAKKLTTVSSTPPPPAVSKTESVLMAPPVTPISKAAAAAKARRARMGASTPSSNAQGDINNISTSPFEVLKITSVPEIHSASIQSMIQSGSFASRWAIPTPSCPGASSHEEDAIYETVYAGLQSCRDVLQVFNALEFVNDGVFINPSRANPSLVRAVPTTKANGDIPSEFDRKLVLANGPAATTGNAVFVSTIFVKDVKLKESVEVKGMPTHLHRRLAGGMFEVETELKTGFLGDAFPKFPSIIISRDQECALFTTWHKDKKSAQQSSAIPSPSKGHVFMARSVTKSQASVASYSMFQDSLPWDAEVPVYDFTLRDKPFDFSATDWSTLTDCPKYMLSHDWDEMGIDKEPVIAMVGYTVNTYPSTVGIHLNQNIQFVAILACLGTPVAESVVTNPEWMTYIRDHEASGGDMDELVLEVIERRRVKGITVLSDVAFHEKLTGIMVLVLVFFGVSAEFALWCYLI</sequence>
<protein>
    <submittedName>
        <fullName evidence="3">Uncharacterized protein</fullName>
    </submittedName>
</protein>
<keyword evidence="4" id="KW-1185">Reference proteome</keyword>
<keyword evidence="2" id="KW-1133">Transmembrane helix</keyword>
<keyword evidence="2" id="KW-0472">Membrane</keyword>